<dbReference type="STRING" id="1121939.L861_02645"/>
<organism evidence="2 3">
    <name type="scientific">Litchfieldella anticariensis (strain DSM 16096 / CECT 5854 / CIP 108499 / LMG 22089 / FP35)</name>
    <name type="common">Halomonas anticariensis</name>
    <dbReference type="NCBI Taxonomy" id="1121939"/>
    <lineage>
        <taxon>Bacteria</taxon>
        <taxon>Pseudomonadati</taxon>
        <taxon>Pseudomonadota</taxon>
        <taxon>Gammaproteobacteria</taxon>
        <taxon>Oceanospirillales</taxon>
        <taxon>Halomonadaceae</taxon>
        <taxon>Litchfieldella</taxon>
    </lineage>
</organism>
<reference evidence="2 3" key="1">
    <citation type="journal article" date="2013" name="Genome Announc.">
        <title>Draft genome sequence of the moderately halophilic gammaproteobacterium Halomonas anticariensis FP35.</title>
        <authorList>
            <person name="Tahrioui A."/>
            <person name="Quesada E."/>
            <person name="Llamas I."/>
        </authorList>
    </citation>
    <scope>NUCLEOTIDE SEQUENCE [LARGE SCALE GENOMIC DNA]</scope>
    <source>
        <strain evidence="3">DSM 16096 / CECT 5854 / LMG 22089 / FP35</strain>
    </source>
</reference>
<feature type="region of interest" description="Disordered" evidence="1">
    <location>
        <begin position="30"/>
        <end position="53"/>
    </location>
</feature>
<name>S2KQ80_LITA3</name>
<accession>S2KQ80</accession>
<dbReference type="Proteomes" id="UP000014463">
    <property type="component" value="Unassembled WGS sequence"/>
</dbReference>
<dbReference type="AlphaFoldDB" id="S2KQ80"/>
<keyword evidence="3" id="KW-1185">Reference proteome</keyword>
<dbReference type="EMBL" id="ASTJ01000011">
    <property type="protein sequence ID" value="EPC04232.1"/>
    <property type="molecule type" value="Genomic_DNA"/>
</dbReference>
<protein>
    <submittedName>
        <fullName evidence="2">Uncharacterized protein</fullName>
    </submittedName>
</protein>
<evidence type="ECO:0000313" key="2">
    <source>
        <dbReference type="EMBL" id="EPC04232.1"/>
    </source>
</evidence>
<sequence length="53" mass="5292">MLELKHAGGKGEYVPPAVLQLGSSADITAAGTAMNSDDGENPDTAFDGVTSPS</sequence>
<proteinExistence type="predicted"/>
<evidence type="ECO:0000256" key="1">
    <source>
        <dbReference type="SAM" id="MobiDB-lite"/>
    </source>
</evidence>
<evidence type="ECO:0000313" key="3">
    <source>
        <dbReference type="Proteomes" id="UP000014463"/>
    </source>
</evidence>
<comment type="caution">
    <text evidence="2">The sequence shown here is derived from an EMBL/GenBank/DDBJ whole genome shotgun (WGS) entry which is preliminary data.</text>
</comment>
<gene>
    <name evidence="2" type="ORF">L861_02645</name>
</gene>